<keyword evidence="4 6" id="KW-0472">Membrane</keyword>
<comment type="subcellular location">
    <subcellularLocation>
        <location evidence="1">Membrane</location>
        <topology evidence="1">Multi-pass membrane protein</topology>
    </subcellularLocation>
</comment>
<dbReference type="PANTHER" id="PTHR33048">
    <property type="entry name" value="PTH11-LIKE INTEGRAL MEMBRANE PROTEIN (AFU_ORTHOLOGUE AFUA_5G11245)"/>
    <property type="match status" value="1"/>
</dbReference>
<evidence type="ECO:0000256" key="5">
    <source>
        <dbReference type="ARBA" id="ARBA00038359"/>
    </source>
</evidence>
<dbReference type="Pfam" id="PF20684">
    <property type="entry name" value="Fung_rhodopsin"/>
    <property type="match status" value="1"/>
</dbReference>
<evidence type="ECO:0000256" key="3">
    <source>
        <dbReference type="ARBA" id="ARBA00022989"/>
    </source>
</evidence>
<evidence type="ECO:0000259" key="7">
    <source>
        <dbReference type="Pfam" id="PF20684"/>
    </source>
</evidence>
<evidence type="ECO:0000256" key="4">
    <source>
        <dbReference type="ARBA" id="ARBA00023136"/>
    </source>
</evidence>
<proteinExistence type="inferred from homology"/>
<feature type="transmembrane region" description="Helical" evidence="6">
    <location>
        <begin position="12"/>
        <end position="32"/>
    </location>
</feature>
<accession>A0A427YF80</accession>
<dbReference type="Proteomes" id="UP000279259">
    <property type="component" value="Unassembled WGS sequence"/>
</dbReference>
<dbReference type="STRING" id="1890683.A0A427YF80"/>
<evidence type="ECO:0000313" key="8">
    <source>
        <dbReference type="EMBL" id="RSH89831.1"/>
    </source>
</evidence>
<feature type="transmembrane region" description="Helical" evidence="6">
    <location>
        <begin position="44"/>
        <end position="63"/>
    </location>
</feature>
<evidence type="ECO:0000256" key="1">
    <source>
        <dbReference type="ARBA" id="ARBA00004141"/>
    </source>
</evidence>
<name>A0A427YF80_9TREE</name>
<organism evidence="8 9">
    <name type="scientific">Saitozyma podzolica</name>
    <dbReference type="NCBI Taxonomy" id="1890683"/>
    <lineage>
        <taxon>Eukaryota</taxon>
        <taxon>Fungi</taxon>
        <taxon>Dikarya</taxon>
        <taxon>Basidiomycota</taxon>
        <taxon>Agaricomycotina</taxon>
        <taxon>Tremellomycetes</taxon>
        <taxon>Tremellales</taxon>
        <taxon>Trimorphomycetaceae</taxon>
        <taxon>Saitozyma</taxon>
    </lineage>
</organism>
<sequence>MEILNNRGQTVFVVTLVLIILATVFMVLRLISKWGVTRKKTADDFVAIIAWIFAIGLSVSTMIGTQVGLGAPDSVVRPAQAMRVLGHDPVQPFPHVDQDAILILYHHMGAAHPFLRHGSLFVMAVVNVAGLVLTFLNIFQCHPISAAFTEIDGTCIDIVAL</sequence>
<keyword evidence="3 6" id="KW-1133">Transmembrane helix</keyword>
<keyword evidence="9" id="KW-1185">Reference proteome</keyword>
<keyword evidence="2 6" id="KW-0812">Transmembrane</keyword>
<comment type="similarity">
    <text evidence="5">Belongs to the SAT4 family.</text>
</comment>
<dbReference type="PANTHER" id="PTHR33048:SF47">
    <property type="entry name" value="INTEGRAL MEMBRANE PROTEIN-RELATED"/>
    <property type="match status" value="1"/>
</dbReference>
<feature type="domain" description="Rhodopsin" evidence="7">
    <location>
        <begin position="28"/>
        <end position="160"/>
    </location>
</feature>
<dbReference type="EMBL" id="RSCD01000012">
    <property type="protein sequence ID" value="RSH89831.1"/>
    <property type="molecule type" value="Genomic_DNA"/>
</dbReference>
<gene>
    <name evidence="8" type="ORF">EHS25_001817</name>
</gene>
<dbReference type="GO" id="GO:0016020">
    <property type="term" value="C:membrane"/>
    <property type="evidence" value="ECO:0007669"/>
    <property type="project" value="UniProtKB-SubCell"/>
</dbReference>
<reference evidence="8 9" key="1">
    <citation type="submission" date="2018-11" db="EMBL/GenBank/DDBJ databases">
        <title>Genome sequence of Saitozyma podzolica DSM 27192.</title>
        <authorList>
            <person name="Aliyu H."/>
            <person name="Gorte O."/>
            <person name="Ochsenreither K."/>
        </authorList>
    </citation>
    <scope>NUCLEOTIDE SEQUENCE [LARGE SCALE GENOMIC DNA]</scope>
    <source>
        <strain evidence="8 9">DSM 27192</strain>
    </source>
</reference>
<dbReference type="InterPro" id="IPR052337">
    <property type="entry name" value="SAT4-like"/>
</dbReference>
<protein>
    <recommendedName>
        <fullName evidence="7">Rhodopsin domain-containing protein</fullName>
    </recommendedName>
</protein>
<evidence type="ECO:0000256" key="6">
    <source>
        <dbReference type="SAM" id="Phobius"/>
    </source>
</evidence>
<dbReference type="AlphaFoldDB" id="A0A427YF80"/>
<evidence type="ECO:0000313" key="9">
    <source>
        <dbReference type="Proteomes" id="UP000279259"/>
    </source>
</evidence>
<evidence type="ECO:0000256" key="2">
    <source>
        <dbReference type="ARBA" id="ARBA00022692"/>
    </source>
</evidence>
<feature type="transmembrane region" description="Helical" evidence="6">
    <location>
        <begin position="118"/>
        <end position="139"/>
    </location>
</feature>
<dbReference type="InterPro" id="IPR049326">
    <property type="entry name" value="Rhodopsin_dom_fungi"/>
</dbReference>
<comment type="caution">
    <text evidence="8">The sequence shown here is derived from an EMBL/GenBank/DDBJ whole genome shotgun (WGS) entry which is preliminary data.</text>
</comment>
<dbReference type="OrthoDB" id="2496787at2759"/>